<comment type="caution">
    <text evidence="1">The sequence shown here is derived from an EMBL/GenBank/DDBJ whole genome shotgun (WGS) entry which is preliminary data.</text>
</comment>
<sequence>MIPLLPRGPMSCQSAPATYYGMYVYWLGPSCEYKPAVIL</sequence>
<dbReference type="Proteomes" id="UP001162483">
    <property type="component" value="Unassembled WGS sequence"/>
</dbReference>
<organism evidence="1 2">
    <name type="scientific">Staurois parvus</name>
    <dbReference type="NCBI Taxonomy" id="386267"/>
    <lineage>
        <taxon>Eukaryota</taxon>
        <taxon>Metazoa</taxon>
        <taxon>Chordata</taxon>
        <taxon>Craniata</taxon>
        <taxon>Vertebrata</taxon>
        <taxon>Euteleostomi</taxon>
        <taxon>Amphibia</taxon>
        <taxon>Batrachia</taxon>
        <taxon>Anura</taxon>
        <taxon>Neobatrachia</taxon>
        <taxon>Ranoidea</taxon>
        <taxon>Ranidae</taxon>
        <taxon>Staurois</taxon>
    </lineage>
</organism>
<evidence type="ECO:0000313" key="1">
    <source>
        <dbReference type="EMBL" id="CAI9551404.1"/>
    </source>
</evidence>
<reference evidence="1" key="1">
    <citation type="submission" date="2023-05" db="EMBL/GenBank/DDBJ databases">
        <authorList>
            <person name="Stuckert A."/>
        </authorList>
    </citation>
    <scope>NUCLEOTIDE SEQUENCE</scope>
</reference>
<accession>A0ABN9BV69</accession>
<keyword evidence="2" id="KW-1185">Reference proteome</keyword>
<name>A0ABN9BV69_9NEOB</name>
<proteinExistence type="predicted"/>
<evidence type="ECO:0000313" key="2">
    <source>
        <dbReference type="Proteomes" id="UP001162483"/>
    </source>
</evidence>
<dbReference type="EMBL" id="CATNWA010006114">
    <property type="protein sequence ID" value="CAI9551404.1"/>
    <property type="molecule type" value="Genomic_DNA"/>
</dbReference>
<gene>
    <name evidence="1" type="ORF">SPARVUS_LOCUS3740535</name>
</gene>
<protein>
    <submittedName>
        <fullName evidence="1">Uncharacterized protein</fullName>
    </submittedName>
</protein>